<proteinExistence type="predicted"/>
<dbReference type="Pfam" id="PF20150">
    <property type="entry name" value="2EXR"/>
    <property type="match status" value="1"/>
</dbReference>
<evidence type="ECO:0000313" key="3">
    <source>
        <dbReference type="Proteomes" id="UP000235371"/>
    </source>
</evidence>
<dbReference type="AlphaFoldDB" id="A0A2J6TTW1"/>
<dbReference type="PANTHER" id="PTHR35910">
    <property type="entry name" value="2EXR DOMAIN-CONTAINING PROTEIN"/>
    <property type="match status" value="1"/>
</dbReference>
<reference evidence="2 3" key="1">
    <citation type="submission" date="2016-04" db="EMBL/GenBank/DDBJ databases">
        <title>A degradative enzymes factory behind the ericoid mycorrhizal symbiosis.</title>
        <authorList>
            <consortium name="DOE Joint Genome Institute"/>
            <person name="Martino E."/>
            <person name="Morin E."/>
            <person name="Grelet G."/>
            <person name="Kuo A."/>
            <person name="Kohler A."/>
            <person name="Daghino S."/>
            <person name="Barry K."/>
            <person name="Choi C."/>
            <person name="Cichocki N."/>
            <person name="Clum A."/>
            <person name="Copeland A."/>
            <person name="Hainaut M."/>
            <person name="Haridas S."/>
            <person name="Labutti K."/>
            <person name="Lindquist E."/>
            <person name="Lipzen A."/>
            <person name="Khouja H.-R."/>
            <person name="Murat C."/>
            <person name="Ohm R."/>
            <person name="Olson A."/>
            <person name="Spatafora J."/>
            <person name="Veneault-Fourrey C."/>
            <person name="Henrissat B."/>
            <person name="Grigoriev I."/>
            <person name="Martin F."/>
            <person name="Perotto S."/>
        </authorList>
    </citation>
    <scope>NUCLEOTIDE SEQUENCE [LARGE SCALE GENOMIC DNA]</scope>
    <source>
        <strain evidence="2 3">E</strain>
    </source>
</reference>
<name>A0A2J6TTW1_9HELO</name>
<keyword evidence="3" id="KW-1185">Reference proteome</keyword>
<protein>
    <recommendedName>
        <fullName evidence="1">2EXR domain-containing protein</fullName>
    </recommendedName>
</protein>
<dbReference type="GeneID" id="36578449"/>
<dbReference type="PANTHER" id="PTHR35910:SF6">
    <property type="entry name" value="2EXR DOMAIN-CONTAINING PROTEIN"/>
    <property type="match status" value="1"/>
</dbReference>
<sequence length="180" mass="20584">MNNSNNLNNPLTHCSHQTFTLFPKLATKIFLKIWNYSQPVASVVELICKPCCGRSSISQLPAQVLLHVCRKSRVETLKIYRLALRGSDHPTPEQWDADYRRPIYINPTLDALFIRWFGYSFFLEELTEAFHDDLLRILNNLAPDTKYMKDALVFKSGTALDPLKFFHSLGHVSTQLGTVG</sequence>
<evidence type="ECO:0000259" key="1">
    <source>
        <dbReference type="Pfam" id="PF20150"/>
    </source>
</evidence>
<dbReference type="OrthoDB" id="3530648at2759"/>
<gene>
    <name evidence="2" type="ORF">K444DRAFT_117454</name>
</gene>
<dbReference type="RefSeq" id="XP_024743350.1">
    <property type="nucleotide sequence ID" value="XM_024870367.1"/>
</dbReference>
<dbReference type="EMBL" id="KZ613743">
    <property type="protein sequence ID" value="PMD66446.1"/>
    <property type="molecule type" value="Genomic_DNA"/>
</dbReference>
<evidence type="ECO:0000313" key="2">
    <source>
        <dbReference type="EMBL" id="PMD66446.1"/>
    </source>
</evidence>
<dbReference type="InParanoid" id="A0A2J6TTW1"/>
<dbReference type="Proteomes" id="UP000235371">
    <property type="component" value="Unassembled WGS sequence"/>
</dbReference>
<organism evidence="2 3">
    <name type="scientific">Hyaloscypha bicolor E</name>
    <dbReference type="NCBI Taxonomy" id="1095630"/>
    <lineage>
        <taxon>Eukaryota</taxon>
        <taxon>Fungi</taxon>
        <taxon>Dikarya</taxon>
        <taxon>Ascomycota</taxon>
        <taxon>Pezizomycotina</taxon>
        <taxon>Leotiomycetes</taxon>
        <taxon>Helotiales</taxon>
        <taxon>Hyaloscyphaceae</taxon>
        <taxon>Hyaloscypha</taxon>
        <taxon>Hyaloscypha bicolor</taxon>
    </lineage>
</organism>
<dbReference type="InterPro" id="IPR045518">
    <property type="entry name" value="2EXR"/>
</dbReference>
<accession>A0A2J6TTW1</accession>
<feature type="domain" description="2EXR" evidence="1">
    <location>
        <begin position="19"/>
        <end position="112"/>
    </location>
</feature>